<evidence type="ECO:0000313" key="3">
    <source>
        <dbReference type="Proteomes" id="UP000324222"/>
    </source>
</evidence>
<dbReference type="OrthoDB" id="2436455at2759"/>
<evidence type="ECO:0000256" key="1">
    <source>
        <dbReference type="SAM" id="MobiDB-lite"/>
    </source>
</evidence>
<proteinExistence type="predicted"/>
<dbReference type="AlphaFoldDB" id="A0A5B7H6W0"/>
<name>A0A5B7H6W0_PORTR</name>
<feature type="region of interest" description="Disordered" evidence="1">
    <location>
        <begin position="1"/>
        <end position="24"/>
    </location>
</feature>
<dbReference type="EMBL" id="VSRR010023924">
    <property type="protein sequence ID" value="MPC65853.1"/>
    <property type="molecule type" value="Genomic_DNA"/>
</dbReference>
<sequence length="137" mass="15870">MVELELATRKAEEKQSSHSRSLEHQIADMQKELTASKEMMRVESEAQNKLKEQLLAAKEELKHEKKSSDKIKMAYKTTMKKFSDQIEEWNQIKKERDLISKKYETAKKKLGEAVSSLDEARTTNMQYQQQADKCGGS</sequence>
<reference evidence="2 3" key="1">
    <citation type="submission" date="2019-05" db="EMBL/GenBank/DDBJ databases">
        <title>Another draft genome of Portunus trituberculatus and its Hox gene families provides insights of decapod evolution.</title>
        <authorList>
            <person name="Jeong J.-H."/>
            <person name="Song I."/>
            <person name="Kim S."/>
            <person name="Choi T."/>
            <person name="Kim D."/>
            <person name="Ryu S."/>
            <person name="Kim W."/>
        </authorList>
    </citation>
    <scope>NUCLEOTIDE SEQUENCE [LARGE SCALE GENOMIC DNA]</scope>
    <source>
        <tissue evidence="2">Muscle</tissue>
    </source>
</reference>
<comment type="caution">
    <text evidence="2">The sequence shown here is derived from an EMBL/GenBank/DDBJ whole genome shotgun (WGS) entry which is preliminary data.</text>
</comment>
<organism evidence="2 3">
    <name type="scientific">Portunus trituberculatus</name>
    <name type="common">Swimming crab</name>
    <name type="synonym">Neptunus trituberculatus</name>
    <dbReference type="NCBI Taxonomy" id="210409"/>
    <lineage>
        <taxon>Eukaryota</taxon>
        <taxon>Metazoa</taxon>
        <taxon>Ecdysozoa</taxon>
        <taxon>Arthropoda</taxon>
        <taxon>Crustacea</taxon>
        <taxon>Multicrustacea</taxon>
        <taxon>Malacostraca</taxon>
        <taxon>Eumalacostraca</taxon>
        <taxon>Eucarida</taxon>
        <taxon>Decapoda</taxon>
        <taxon>Pleocyemata</taxon>
        <taxon>Brachyura</taxon>
        <taxon>Eubrachyura</taxon>
        <taxon>Portunoidea</taxon>
        <taxon>Portunidae</taxon>
        <taxon>Portuninae</taxon>
        <taxon>Portunus</taxon>
    </lineage>
</organism>
<gene>
    <name evidence="2" type="ORF">E2C01_059990</name>
</gene>
<evidence type="ECO:0000313" key="2">
    <source>
        <dbReference type="EMBL" id="MPC65853.1"/>
    </source>
</evidence>
<accession>A0A5B7H6W0</accession>
<keyword evidence="3" id="KW-1185">Reference proteome</keyword>
<dbReference type="Proteomes" id="UP000324222">
    <property type="component" value="Unassembled WGS sequence"/>
</dbReference>
<protein>
    <submittedName>
        <fullName evidence="2">Uncharacterized protein</fullName>
    </submittedName>
</protein>